<dbReference type="EMBL" id="FOFV01000021">
    <property type="protein sequence ID" value="SES29779.1"/>
    <property type="molecule type" value="Genomic_DNA"/>
</dbReference>
<dbReference type="AlphaFoldDB" id="A0A1H9W7N6"/>
<keyword evidence="1" id="KW-1133">Transmembrane helix</keyword>
<keyword evidence="1" id="KW-0472">Membrane</keyword>
<proteinExistence type="predicted"/>
<protein>
    <recommendedName>
        <fullName evidence="4">DUF3040 domain-containing protein</fullName>
    </recommendedName>
</protein>
<evidence type="ECO:0000313" key="3">
    <source>
        <dbReference type="Proteomes" id="UP000199503"/>
    </source>
</evidence>
<organism evidence="2 3">
    <name type="scientific">Lentzea albida</name>
    <dbReference type="NCBI Taxonomy" id="65499"/>
    <lineage>
        <taxon>Bacteria</taxon>
        <taxon>Bacillati</taxon>
        <taxon>Actinomycetota</taxon>
        <taxon>Actinomycetes</taxon>
        <taxon>Pseudonocardiales</taxon>
        <taxon>Pseudonocardiaceae</taxon>
        <taxon>Lentzea</taxon>
    </lineage>
</organism>
<sequence length="95" mass="10297">MALADHEKRELEEIEQRLFAEDPKFAAKLTKPSVLAFLSGRTVRLLGGLLVYLCGLLVVIAGVSWSSVAVIALGAVVCAGVFAGLVFQTWRSHRE</sequence>
<name>A0A1H9W7N6_9PSEU</name>
<evidence type="ECO:0000256" key="1">
    <source>
        <dbReference type="SAM" id="Phobius"/>
    </source>
</evidence>
<gene>
    <name evidence="2" type="ORF">SAMN04488000_1218</name>
</gene>
<dbReference type="Pfam" id="PF11239">
    <property type="entry name" value="DUF3040"/>
    <property type="match status" value="1"/>
</dbReference>
<dbReference type="RefSeq" id="WP_089924494.1">
    <property type="nucleotide sequence ID" value="NZ_FOFV01000021.1"/>
</dbReference>
<accession>A0A1H9W7N6</accession>
<feature type="transmembrane region" description="Helical" evidence="1">
    <location>
        <begin position="69"/>
        <end position="87"/>
    </location>
</feature>
<feature type="transmembrane region" description="Helical" evidence="1">
    <location>
        <begin position="45"/>
        <end position="63"/>
    </location>
</feature>
<reference evidence="3" key="1">
    <citation type="submission" date="2016-10" db="EMBL/GenBank/DDBJ databases">
        <authorList>
            <person name="Varghese N."/>
            <person name="Submissions S."/>
        </authorList>
    </citation>
    <scope>NUCLEOTIDE SEQUENCE [LARGE SCALE GENOMIC DNA]</scope>
    <source>
        <strain evidence="3">DSM 44437</strain>
    </source>
</reference>
<dbReference type="InterPro" id="IPR021401">
    <property type="entry name" value="DUF3040"/>
</dbReference>
<keyword evidence="1" id="KW-0812">Transmembrane</keyword>
<dbReference type="Proteomes" id="UP000199503">
    <property type="component" value="Unassembled WGS sequence"/>
</dbReference>
<evidence type="ECO:0008006" key="4">
    <source>
        <dbReference type="Google" id="ProtNLM"/>
    </source>
</evidence>
<evidence type="ECO:0000313" key="2">
    <source>
        <dbReference type="EMBL" id="SES29779.1"/>
    </source>
</evidence>
<dbReference type="OrthoDB" id="3698215at2"/>
<dbReference type="STRING" id="65499.SAMN04488000_1218"/>
<keyword evidence="3" id="KW-1185">Reference proteome</keyword>